<keyword evidence="2" id="KW-1185">Reference proteome</keyword>
<name>A0A061ENG3_THECC</name>
<evidence type="ECO:0000313" key="1">
    <source>
        <dbReference type="EMBL" id="EOY06163.1"/>
    </source>
</evidence>
<organism evidence="1 2">
    <name type="scientific">Theobroma cacao</name>
    <name type="common">Cacao</name>
    <name type="synonym">Cocoa</name>
    <dbReference type="NCBI Taxonomy" id="3641"/>
    <lineage>
        <taxon>Eukaryota</taxon>
        <taxon>Viridiplantae</taxon>
        <taxon>Streptophyta</taxon>
        <taxon>Embryophyta</taxon>
        <taxon>Tracheophyta</taxon>
        <taxon>Spermatophyta</taxon>
        <taxon>Magnoliopsida</taxon>
        <taxon>eudicotyledons</taxon>
        <taxon>Gunneridae</taxon>
        <taxon>Pentapetalae</taxon>
        <taxon>rosids</taxon>
        <taxon>malvids</taxon>
        <taxon>Malvales</taxon>
        <taxon>Malvaceae</taxon>
        <taxon>Byttnerioideae</taxon>
        <taxon>Theobroma</taxon>
    </lineage>
</organism>
<proteinExistence type="predicted"/>
<sequence length="156" mass="17281">MPFSTTFYLSYLLGNRSKLQRMFLCLLVNSIKPPMPCISPSKLSMFQNTQRTSVDLFPFHYYTARIALHFPEARLSLLVYLSLQSYHGGATIRMPPLYMVLDHCAASAAACSLKSAAMNYLAADTVYPAADEAADLVGSDSVRHYSFTSAHIGINN</sequence>
<dbReference type="Proteomes" id="UP000026915">
    <property type="component" value="Chromosome 4"/>
</dbReference>
<protein>
    <submittedName>
        <fullName evidence="1">Uncharacterized protein</fullName>
    </submittedName>
</protein>
<dbReference type="EMBL" id="CM001882">
    <property type="protein sequence ID" value="EOY06163.1"/>
    <property type="molecule type" value="Genomic_DNA"/>
</dbReference>
<dbReference type="Gramene" id="EOY06163">
    <property type="protein sequence ID" value="EOY06163"/>
    <property type="gene ID" value="TCM_020976"/>
</dbReference>
<accession>A0A061ENG3</accession>
<dbReference type="InParanoid" id="A0A061ENG3"/>
<evidence type="ECO:0000313" key="2">
    <source>
        <dbReference type="Proteomes" id="UP000026915"/>
    </source>
</evidence>
<reference evidence="1 2" key="1">
    <citation type="journal article" date="2013" name="Genome Biol.">
        <title>The genome sequence of the most widely cultivated cacao type and its use to identify candidate genes regulating pod color.</title>
        <authorList>
            <person name="Motamayor J.C."/>
            <person name="Mockaitis K."/>
            <person name="Schmutz J."/>
            <person name="Haiminen N."/>
            <person name="Iii D.L."/>
            <person name="Cornejo O."/>
            <person name="Findley S.D."/>
            <person name="Zheng P."/>
            <person name="Utro F."/>
            <person name="Royaert S."/>
            <person name="Saski C."/>
            <person name="Jenkins J."/>
            <person name="Podicheti R."/>
            <person name="Zhao M."/>
            <person name="Scheffler B.E."/>
            <person name="Stack J.C."/>
            <person name="Feltus F.A."/>
            <person name="Mustiga G.M."/>
            <person name="Amores F."/>
            <person name="Phillips W."/>
            <person name="Marelli J.P."/>
            <person name="May G.D."/>
            <person name="Shapiro H."/>
            <person name="Ma J."/>
            <person name="Bustamante C.D."/>
            <person name="Schnell R.J."/>
            <person name="Main D."/>
            <person name="Gilbert D."/>
            <person name="Parida L."/>
            <person name="Kuhn D.N."/>
        </authorList>
    </citation>
    <scope>NUCLEOTIDE SEQUENCE [LARGE SCALE GENOMIC DNA]</scope>
    <source>
        <strain evidence="2">cv. Matina 1-6</strain>
    </source>
</reference>
<dbReference type="HOGENOM" id="CLU_1689872_0_0_1"/>
<gene>
    <name evidence="1" type="ORF">TCM_020976</name>
</gene>
<dbReference type="AlphaFoldDB" id="A0A061ENG3"/>